<feature type="non-terminal residue" evidence="4">
    <location>
        <position position="879"/>
    </location>
</feature>
<feature type="transmembrane region" description="Helical" evidence="2">
    <location>
        <begin position="352"/>
        <end position="377"/>
    </location>
</feature>
<feature type="region of interest" description="Disordered" evidence="1">
    <location>
        <begin position="1"/>
        <end position="33"/>
    </location>
</feature>
<evidence type="ECO:0000313" key="4">
    <source>
        <dbReference type="EMBL" id="KZS86355.1"/>
    </source>
</evidence>
<feature type="compositionally biased region" description="Polar residues" evidence="1">
    <location>
        <begin position="818"/>
        <end position="831"/>
    </location>
</feature>
<proteinExistence type="predicted"/>
<gene>
    <name evidence="4" type="ORF">SISNIDRAFT_492029</name>
</gene>
<feature type="transmembrane region" description="Helical" evidence="2">
    <location>
        <begin position="207"/>
        <end position="229"/>
    </location>
</feature>
<protein>
    <recommendedName>
        <fullName evidence="3">DUF6535 domain-containing protein</fullName>
    </recommendedName>
</protein>
<feature type="region of interest" description="Disordered" evidence="1">
    <location>
        <begin position="84"/>
        <end position="123"/>
    </location>
</feature>
<dbReference type="Pfam" id="PF20153">
    <property type="entry name" value="DUF6535"/>
    <property type="match status" value="1"/>
</dbReference>
<feature type="domain" description="DUF6535" evidence="3">
    <location>
        <begin position="183"/>
        <end position="337"/>
    </location>
</feature>
<evidence type="ECO:0000256" key="2">
    <source>
        <dbReference type="SAM" id="Phobius"/>
    </source>
</evidence>
<name>A0A164M4K7_9AGAM</name>
<dbReference type="InterPro" id="IPR045338">
    <property type="entry name" value="DUF6535"/>
</dbReference>
<keyword evidence="5" id="KW-1185">Reference proteome</keyword>
<dbReference type="OrthoDB" id="3219854at2759"/>
<sequence>MSTPPPLAQSDVEDTAKTDNSTYRNPVPAFTSKPALDIHDTPLFHQLIGIIQEQNVTAKEQREILKGVKKVMERLEEKIDCRSMERSVGRRKHRRQPGDSNSVETESHSESGQEPTAEPPTNPMHEAIQKLSAVTETVKDTLGNMKDTLLDHGKKFDVLIKDAIKDDQPYDEKKLDDESTCTALFEMAMTKTKEEVDEWIKRMDVSLVFIALFSAVLTAFIVPATQNLFPSSNNTPGNPAGPPPLVPKISAQNVCVSYYLSLIVAIVDAVLSVLGRQWMSKLTNRPEGNTYKERLLRHVERERLAKPYLRLLVEGLNGLLLLSIGLFVYGLLSQIWNLSGSFEEVAPRLLATWVLGLLLSLGILGVVLGANAHALVYEASPFGGPSSRLLFRSAGRMAKYYEPWMVRVGRLANGLDGTYQNRVWAFRRIVPFVGRVIASPLWLSSLLVANWRVGLELNDKKKLLTTYMDLIAEASDPKLLERAVASFSYVEWLKGGGQSQESVDRLKKTWNRLTATDTSVRVRETLRVRIAPFVKFCADYHMKINGGVMQSIISTYHTPTRLQAEVYYASFADNNADLRPLAALPFEECIARVLCSYTHKGKLGDRERIFDLAEEHCKDLLQEGKVDDVTRILSHVNRLDLTKSFIQYPHYIYHPSVVEFIVKDHWHELLSGINQFVKTVDQSRLSPLSLSYIFYVLASPPPTDIDLSPLIDYFSRHADCYTWEDTTSDTIFGYLDSFGVSQFSDSTAVRRFLEQYVNTEFRDEDGDKYPTSDETRARAGELLAELNWLSSPPTGAIASTSIQPASTSHSPSHAPPLNDTSEIDTLSSSADSLAPKPENFDVDAVPSVDSRSDIPLTPLNHPPPTLPSSESTSNPSLSP</sequence>
<dbReference type="EMBL" id="KV419530">
    <property type="protein sequence ID" value="KZS86355.1"/>
    <property type="molecule type" value="Genomic_DNA"/>
</dbReference>
<dbReference type="STRING" id="1314777.A0A164M4K7"/>
<feature type="transmembrane region" description="Helical" evidence="2">
    <location>
        <begin position="311"/>
        <end position="332"/>
    </location>
</feature>
<evidence type="ECO:0000256" key="1">
    <source>
        <dbReference type="SAM" id="MobiDB-lite"/>
    </source>
</evidence>
<feature type="transmembrane region" description="Helical" evidence="2">
    <location>
        <begin position="432"/>
        <end position="451"/>
    </location>
</feature>
<evidence type="ECO:0000259" key="3">
    <source>
        <dbReference type="Pfam" id="PF20153"/>
    </source>
</evidence>
<dbReference type="AlphaFoldDB" id="A0A164M4K7"/>
<feature type="region of interest" description="Disordered" evidence="1">
    <location>
        <begin position="794"/>
        <end position="879"/>
    </location>
</feature>
<keyword evidence="2" id="KW-1133">Transmembrane helix</keyword>
<accession>A0A164M4K7</accession>
<feature type="compositionally biased region" description="Low complexity" evidence="1">
    <location>
        <begin position="804"/>
        <end position="816"/>
    </location>
</feature>
<feature type="compositionally biased region" description="Polar residues" evidence="1">
    <location>
        <begin position="794"/>
        <end position="803"/>
    </location>
</feature>
<keyword evidence="2" id="KW-0812">Transmembrane</keyword>
<evidence type="ECO:0000313" key="5">
    <source>
        <dbReference type="Proteomes" id="UP000076722"/>
    </source>
</evidence>
<feature type="transmembrane region" description="Helical" evidence="2">
    <location>
        <begin position="249"/>
        <end position="275"/>
    </location>
</feature>
<organism evidence="4 5">
    <name type="scientific">Sistotremastrum niveocremeum HHB9708</name>
    <dbReference type="NCBI Taxonomy" id="1314777"/>
    <lineage>
        <taxon>Eukaryota</taxon>
        <taxon>Fungi</taxon>
        <taxon>Dikarya</taxon>
        <taxon>Basidiomycota</taxon>
        <taxon>Agaricomycotina</taxon>
        <taxon>Agaricomycetes</taxon>
        <taxon>Sistotremastrales</taxon>
        <taxon>Sistotremastraceae</taxon>
        <taxon>Sertulicium</taxon>
        <taxon>Sertulicium niveocremeum</taxon>
    </lineage>
</organism>
<reference evidence="4 5" key="1">
    <citation type="journal article" date="2016" name="Mol. Biol. Evol.">
        <title>Comparative Genomics of Early-Diverging Mushroom-Forming Fungi Provides Insights into the Origins of Lignocellulose Decay Capabilities.</title>
        <authorList>
            <person name="Nagy L.G."/>
            <person name="Riley R."/>
            <person name="Tritt A."/>
            <person name="Adam C."/>
            <person name="Daum C."/>
            <person name="Floudas D."/>
            <person name="Sun H."/>
            <person name="Yadav J.S."/>
            <person name="Pangilinan J."/>
            <person name="Larsson K.H."/>
            <person name="Matsuura K."/>
            <person name="Barry K."/>
            <person name="Labutti K."/>
            <person name="Kuo R."/>
            <person name="Ohm R.A."/>
            <person name="Bhattacharya S.S."/>
            <person name="Shirouzu T."/>
            <person name="Yoshinaga Y."/>
            <person name="Martin F.M."/>
            <person name="Grigoriev I.V."/>
            <person name="Hibbett D.S."/>
        </authorList>
    </citation>
    <scope>NUCLEOTIDE SEQUENCE [LARGE SCALE GENOMIC DNA]</scope>
    <source>
        <strain evidence="4 5">HHB9708</strain>
    </source>
</reference>
<feature type="compositionally biased region" description="Low complexity" evidence="1">
    <location>
        <begin position="867"/>
        <end position="879"/>
    </location>
</feature>
<keyword evidence="2" id="KW-0472">Membrane</keyword>
<dbReference type="Proteomes" id="UP000076722">
    <property type="component" value="Unassembled WGS sequence"/>
</dbReference>